<proteinExistence type="predicted"/>
<protein>
    <submittedName>
        <fullName evidence="1">Uncharacterized protein</fullName>
    </submittedName>
</protein>
<dbReference type="Proteomes" id="UP000256964">
    <property type="component" value="Unassembled WGS sequence"/>
</dbReference>
<accession>A0A371CL96</accession>
<evidence type="ECO:0000313" key="2">
    <source>
        <dbReference type="Proteomes" id="UP000256964"/>
    </source>
</evidence>
<gene>
    <name evidence="1" type="ORF">OH76DRAFT_1412464</name>
</gene>
<sequence length="55" mass="6229">MIGKPRNCQIAAMFARLNPEVTGWGENHVFELAGWYKDLKLEDVPASGRPESNRQ</sequence>
<evidence type="ECO:0000313" key="1">
    <source>
        <dbReference type="EMBL" id="RDX41055.1"/>
    </source>
</evidence>
<reference evidence="1 2" key="1">
    <citation type="journal article" date="2018" name="Biotechnol. Biofuels">
        <title>Integrative visual omics of the white-rot fungus Polyporus brumalis exposes the biotechnological potential of its oxidative enzymes for delignifying raw plant biomass.</title>
        <authorList>
            <person name="Miyauchi S."/>
            <person name="Rancon A."/>
            <person name="Drula E."/>
            <person name="Hage H."/>
            <person name="Chaduli D."/>
            <person name="Favel A."/>
            <person name="Grisel S."/>
            <person name="Henrissat B."/>
            <person name="Herpoel-Gimbert I."/>
            <person name="Ruiz-Duenas F.J."/>
            <person name="Chevret D."/>
            <person name="Hainaut M."/>
            <person name="Lin J."/>
            <person name="Wang M."/>
            <person name="Pangilinan J."/>
            <person name="Lipzen A."/>
            <person name="Lesage-Meessen L."/>
            <person name="Navarro D."/>
            <person name="Riley R."/>
            <person name="Grigoriev I.V."/>
            <person name="Zhou S."/>
            <person name="Raouche S."/>
            <person name="Rosso M.N."/>
        </authorList>
    </citation>
    <scope>NUCLEOTIDE SEQUENCE [LARGE SCALE GENOMIC DNA]</scope>
    <source>
        <strain evidence="1 2">BRFM 1820</strain>
    </source>
</reference>
<name>A0A371CL96_9APHY</name>
<organism evidence="1 2">
    <name type="scientific">Lentinus brumalis</name>
    <dbReference type="NCBI Taxonomy" id="2498619"/>
    <lineage>
        <taxon>Eukaryota</taxon>
        <taxon>Fungi</taxon>
        <taxon>Dikarya</taxon>
        <taxon>Basidiomycota</taxon>
        <taxon>Agaricomycotina</taxon>
        <taxon>Agaricomycetes</taxon>
        <taxon>Polyporales</taxon>
        <taxon>Polyporaceae</taxon>
        <taxon>Lentinus</taxon>
    </lineage>
</organism>
<keyword evidence="2" id="KW-1185">Reference proteome</keyword>
<dbReference type="AlphaFoldDB" id="A0A371CL96"/>
<dbReference type="EMBL" id="KZ857526">
    <property type="protein sequence ID" value="RDX41055.1"/>
    <property type="molecule type" value="Genomic_DNA"/>
</dbReference>